<keyword evidence="3" id="KW-0238">DNA-binding</keyword>
<evidence type="ECO:0000256" key="1">
    <source>
        <dbReference type="ARBA" id="ARBA00004123"/>
    </source>
</evidence>
<evidence type="ECO:0000313" key="8">
    <source>
        <dbReference type="EMBL" id="KAG0447930.1"/>
    </source>
</evidence>
<accession>A0A835P8R0</accession>
<evidence type="ECO:0000259" key="7">
    <source>
        <dbReference type="PROSITE" id="PS50811"/>
    </source>
</evidence>
<feature type="domain" description="WRKY" evidence="7">
    <location>
        <begin position="45"/>
        <end position="105"/>
    </location>
</feature>
<dbReference type="PANTHER" id="PTHR31221">
    <property type="entry name" value="WRKY TRANSCRIPTION FACTOR PROTEIN 1-RELATED"/>
    <property type="match status" value="1"/>
</dbReference>
<keyword evidence="5" id="KW-0539">Nucleus</keyword>
<comment type="caution">
    <text evidence="8">The sequence shown here is derived from an EMBL/GenBank/DDBJ whole genome shotgun (WGS) entry which is preliminary data.</text>
</comment>
<dbReference type="PANTHER" id="PTHR31221:SF261">
    <property type="entry name" value="OS03G0657400 PROTEIN"/>
    <property type="match status" value="1"/>
</dbReference>
<dbReference type="SUPFAM" id="SSF118290">
    <property type="entry name" value="WRKY DNA-binding domain"/>
    <property type="match status" value="1"/>
</dbReference>
<evidence type="ECO:0000256" key="2">
    <source>
        <dbReference type="ARBA" id="ARBA00023015"/>
    </source>
</evidence>
<reference evidence="8 9" key="1">
    <citation type="journal article" date="2020" name="Nat. Food">
        <title>A phased Vanilla planifolia genome enables genetic improvement of flavour and production.</title>
        <authorList>
            <person name="Hasing T."/>
            <person name="Tang H."/>
            <person name="Brym M."/>
            <person name="Khazi F."/>
            <person name="Huang T."/>
            <person name="Chambers A.H."/>
        </authorList>
    </citation>
    <scope>NUCLEOTIDE SEQUENCE [LARGE SCALE GENOMIC DNA]</scope>
    <source>
        <tissue evidence="8">Leaf</tissue>
    </source>
</reference>
<keyword evidence="4" id="KW-0804">Transcription</keyword>
<dbReference type="InterPro" id="IPR036576">
    <property type="entry name" value="WRKY_dom_sf"/>
</dbReference>
<name>A0A835P8R0_VANPL</name>
<sequence length="128" mass="14377">MATHFSSIRPSPAPIAMERIGEGAAQEEEQRQLASPGLPVSSPEDDGYQWKKYGKKYIKSIRKNRSYFKCRINNCKARKVVDWPPDHPSNVTVTYKGGPHNHRARIEETGSGILANQYDLATQVFGSM</sequence>
<dbReference type="GO" id="GO:0043565">
    <property type="term" value="F:sequence-specific DNA binding"/>
    <property type="evidence" value="ECO:0007669"/>
    <property type="project" value="InterPro"/>
</dbReference>
<dbReference type="GO" id="GO:0003700">
    <property type="term" value="F:DNA-binding transcription factor activity"/>
    <property type="evidence" value="ECO:0007669"/>
    <property type="project" value="InterPro"/>
</dbReference>
<dbReference type="OrthoDB" id="754936at2759"/>
<protein>
    <recommendedName>
        <fullName evidence="7">WRKY domain-containing protein</fullName>
    </recommendedName>
</protein>
<dbReference type="InterPro" id="IPR003657">
    <property type="entry name" value="WRKY_dom"/>
</dbReference>
<organism evidence="8 9">
    <name type="scientific">Vanilla planifolia</name>
    <name type="common">Vanilla</name>
    <dbReference type="NCBI Taxonomy" id="51239"/>
    <lineage>
        <taxon>Eukaryota</taxon>
        <taxon>Viridiplantae</taxon>
        <taxon>Streptophyta</taxon>
        <taxon>Embryophyta</taxon>
        <taxon>Tracheophyta</taxon>
        <taxon>Spermatophyta</taxon>
        <taxon>Magnoliopsida</taxon>
        <taxon>Liliopsida</taxon>
        <taxon>Asparagales</taxon>
        <taxon>Orchidaceae</taxon>
        <taxon>Vanilloideae</taxon>
        <taxon>Vanilleae</taxon>
        <taxon>Vanilla</taxon>
    </lineage>
</organism>
<dbReference type="Proteomes" id="UP000639772">
    <property type="component" value="Unassembled WGS sequence"/>
</dbReference>
<gene>
    <name evidence="8" type="ORF">HPP92_028080</name>
</gene>
<dbReference type="Pfam" id="PF03106">
    <property type="entry name" value="WRKY"/>
    <property type="match status" value="1"/>
</dbReference>
<feature type="region of interest" description="Disordered" evidence="6">
    <location>
        <begin position="1"/>
        <end position="46"/>
    </location>
</feature>
<feature type="non-terminal residue" evidence="8">
    <location>
        <position position="1"/>
    </location>
</feature>
<evidence type="ECO:0000256" key="4">
    <source>
        <dbReference type="ARBA" id="ARBA00023163"/>
    </source>
</evidence>
<dbReference type="SMART" id="SM00774">
    <property type="entry name" value="WRKY"/>
    <property type="match status" value="1"/>
</dbReference>
<evidence type="ECO:0000256" key="6">
    <source>
        <dbReference type="SAM" id="MobiDB-lite"/>
    </source>
</evidence>
<keyword evidence="2" id="KW-0805">Transcription regulation</keyword>
<dbReference type="GO" id="GO:0005634">
    <property type="term" value="C:nucleus"/>
    <property type="evidence" value="ECO:0007669"/>
    <property type="project" value="UniProtKB-SubCell"/>
</dbReference>
<comment type="subcellular location">
    <subcellularLocation>
        <location evidence="1">Nucleus</location>
    </subcellularLocation>
</comment>
<dbReference type="AlphaFoldDB" id="A0A835P8R0"/>
<dbReference type="InterPro" id="IPR044810">
    <property type="entry name" value="WRKY_plant"/>
</dbReference>
<proteinExistence type="predicted"/>
<dbReference type="EMBL" id="JADCNM010000389">
    <property type="protein sequence ID" value="KAG0447930.1"/>
    <property type="molecule type" value="Genomic_DNA"/>
</dbReference>
<dbReference type="Gene3D" id="2.20.25.80">
    <property type="entry name" value="WRKY domain"/>
    <property type="match status" value="1"/>
</dbReference>
<evidence type="ECO:0000256" key="5">
    <source>
        <dbReference type="ARBA" id="ARBA00023242"/>
    </source>
</evidence>
<evidence type="ECO:0000313" key="9">
    <source>
        <dbReference type="Proteomes" id="UP000639772"/>
    </source>
</evidence>
<evidence type="ECO:0000256" key="3">
    <source>
        <dbReference type="ARBA" id="ARBA00023125"/>
    </source>
</evidence>
<dbReference type="PROSITE" id="PS50811">
    <property type="entry name" value="WRKY"/>
    <property type="match status" value="1"/>
</dbReference>